<dbReference type="AlphaFoldDB" id="A0A930VLZ5"/>
<reference evidence="2" key="1">
    <citation type="submission" date="2020-11" db="EMBL/GenBank/DDBJ databases">
        <title>Nocardioides cynanchi sp. nov., isolated from soil of rhizosphere of Cynanchum wilfordii.</title>
        <authorList>
            <person name="Lee J.-S."/>
            <person name="Suh M.K."/>
            <person name="Kim J.-S."/>
        </authorList>
    </citation>
    <scope>NUCLEOTIDE SEQUENCE</scope>
    <source>
        <strain evidence="2">KCTC 19276</strain>
    </source>
</reference>
<keyword evidence="1" id="KW-0472">Membrane</keyword>
<feature type="transmembrane region" description="Helical" evidence="1">
    <location>
        <begin position="104"/>
        <end position="132"/>
    </location>
</feature>
<feature type="transmembrane region" description="Helical" evidence="1">
    <location>
        <begin position="207"/>
        <end position="224"/>
    </location>
</feature>
<gene>
    <name evidence="2" type="ORF">ISU10_15195</name>
</gene>
<keyword evidence="3" id="KW-1185">Reference proteome</keyword>
<evidence type="ECO:0000313" key="3">
    <source>
        <dbReference type="Proteomes" id="UP000660668"/>
    </source>
</evidence>
<dbReference type="Proteomes" id="UP000660668">
    <property type="component" value="Unassembled WGS sequence"/>
</dbReference>
<accession>A0A930VLZ5</accession>
<comment type="caution">
    <text evidence="2">The sequence shown here is derived from an EMBL/GenBank/DDBJ whole genome shotgun (WGS) entry which is preliminary data.</text>
</comment>
<evidence type="ECO:0000313" key="2">
    <source>
        <dbReference type="EMBL" id="MBF4769112.1"/>
    </source>
</evidence>
<feature type="transmembrane region" description="Helical" evidence="1">
    <location>
        <begin position="183"/>
        <end position="201"/>
    </location>
</feature>
<keyword evidence="1" id="KW-1133">Transmembrane helix</keyword>
<organism evidence="2 3">
    <name type="scientific">Nocardioides agariphilus</name>
    <dbReference type="NCBI Taxonomy" id="433664"/>
    <lineage>
        <taxon>Bacteria</taxon>
        <taxon>Bacillati</taxon>
        <taxon>Actinomycetota</taxon>
        <taxon>Actinomycetes</taxon>
        <taxon>Propionibacteriales</taxon>
        <taxon>Nocardioidaceae</taxon>
        <taxon>Nocardioides</taxon>
    </lineage>
</organism>
<dbReference type="RefSeq" id="WP_194697262.1">
    <property type="nucleotide sequence ID" value="NZ_JADKPO010000021.1"/>
</dbReference>
<proteinExistence type="predicted"/>
<evidence type="ECO:0000256" key="1">
    <source>
        <dbReference type="SAM" id="Phobius"/>
    </source>
</evidence>
<feature type="transmembrane region" description="Helical" evidence="1">
    <location>
        <begin position="152"/>
        <end position="176"/>
    </location>
</feature>
<name>A0A930VLZ5_9ACTN</name>
<evidence type="ECO:0008006" key="4">
    <source>
        <dbReference type="Google" id="ProtNLM"/>
    </source>
</evidence>
<sequence>MTSTSSTATSTASTDGVTTSRIRVVAGALAASALTSALLLISTPWGDRYNSSADEVLDYERLAPVRDGAWGGMLADGIAFAVLGVTLSLVVCHLVRGRGRVSALVGSAITTVGGICFAMGGFAFASITWFASGISEGAGRELVDYANDNVPHLLGATMAGFASFTLGSLVVVAALFRARAVPSTALAAYVVLVLAQFAPLPGRAIDFVQIAMMVLVLALGVSVLRRPV</sequence>
<protein>
    <recommendedName>
        <fullName evidence="4">DUF4386 family protein</fullName>
    </recommendedName>
</protein>
<feature type="transmembrane region" description="Helical" evidence="1">
    <location>
        <begin position="24"/>
        <end position="45"/>
    </location>
</feature>
<dbReference type="EMBL" id="JADKPO010000021">
    <property type="protein sequence ID" value="MBF4769112.1"/>
    <property type="molecule type" value="Genomic_DNA"/>
</dbReference>
<keyword evidence="1" id="KW-0812">Transmembrane</keyword>
<feature type="transmembrane region" description="Helical" evidence="1">
    <location>
        <begin position="69"/>
        <end position="92"/>
    </location>
</feature>